<reference evidence="1 2" key="1">
    <citation type="journal article" date="2019" name="Emerg. Microbes Infect.">
        <title>Comprehensive subspecies identification of 175 nontuberculous mycobacteria species based on 7547 genomic profiles.</title>
        <authorList>
            <person name="Matsumoto Y."/>
            <person name="Kinjo T."/>
            <person name="Motooka D."/>
            <person name="Nabeya D."/>
            <person name="Jung N."/>
            <person name="Uechi K."/>
            <person name="Horii T."/>
            <person name="Iida T."/>
            <person name="Fujita J."/>
            <person name="Nakamura S."/>
        </authorList>
    </citation>
    <scope>NUCLEOTIDE SEQUENCE [LARGE SCALE GENOMIC DNA]</scope>
    <source>
        <strain evidence="1 2">JCM 6396</strain>
    </source>
</reference>
<dbReference type="Gene3D" id="3.40.109.10">
    <property type="entry name" value="NADH Oxidase"/>
    <property type="match status" value="2"/>
</dbReference>
<dbReference type="KEGG" id="mdu:MDUV_41260"/>
<proteinExistence type="predicted"/>
<dbReference type="InterPro" id="IPR000415">
    <property type="entry name" value="Nitroreductase-like"/>
</dbReference>
<accession>A0A7I7K572</accession>
<dbReference type="AlphaFoldDB" id="A0A7I7K572"/>
<keyword evidence="2" id="KW-1185">Reference proteome</keyword>
<dbReference type="SUPFAM" id="SSF55469">
    <property type="entry name" value="FMN-dependent nitroreductase-like"/>
    <property type="match status" value="2"/>
</dbReference>
<dbReference type="PANTHER" id="PTHR23026">
    <property type="entry name" value="NADPH NITROREDUCTASE"/>
    <property type="match status" value="1"/>
</dbReference>
<evidence type="ECO:0000313" key="2">
    <source>
        <dbReference type="Proteomes" id="UP000467006"/>
    </source>
</evidence>
<name>A0A7I7K572_9MYCO</name>
<dbReference type="PANTHER" id="PTHR23026:SF123">
    <property type="entry name" value="NAD(P)H NITROREDUCTASE RV3131-RELATED"/>
    <property type="match status" value="1"/>
</dbReference>
<dbReference type="RefSeq" id="WP_098000263.1">
    <property type="nucleotide sequence ID" value="NZ_AP022563.1"/>
</dbReference>
<organism evidence="1 2">
    <name type="scientific">Mycolicibacterium duvalii</name>
    <dbReference type="NCBI Taxonomy" id="39688"/>
    <lineage>
        <taxon>Bacteria</taxon>
        <taxon>Bacillati</taxon>
        <taxon>Actinomycetota</taxon>
        <taxon>Actinomycetes</taxon>
        <taxon>Mycobacteriales</taxon>
        <taxon>Mycobacteriaceae</taxon>
        <taxon>Mycolicibacterium</taxon>
    </lineage>
</organism>
<dbReference type="EMBL" id="AP022563">
    <property type="protein sequence ID" value="BBX19266.1"/>
    <property type="molecule type" value="Genomic_DNA"/>
</dbReference>
<gene>
    <name evidence="1" type="ORF">MDUV_41260</name>
</gene>
<dbReference type="Proteomes" id="UP000467006">
    <property type="component" value="Chromosome"/>
</dbReference>
<protein>
    <submittedName>
        <fullName evidence="1">NAD(P)H nitroreductase</fullName>
    </submittedName>
</protein>
<sequence>MATAFPDAAVLERALDLAAHAPSARNAQPWRWHVDRRGVQLFADWERRLGDSDSDRRDVVLSCGAVLHHCAVALAAAGWSSRIHRFPDARPSPGDDGLLATIELERRAPGSLELAEAIVRRRADRRPYAGALPPGTIELLVLRAERFGVHLAVVPTVRWARLGDTEFALRYGDDRPGHPGDDATMLVLATATDTDADRLRAGEALSDLTLSASALGLASCPLTEPLRDARNRLALACEVFDGEAYPQALLRLGRASGDPLPPMKRRSVAETTTFHLN</sequence>
<dbReference type="GO" id="GO:0016491">
    <property type="term" value="F:oxidoreductase activity"/>
    <property type="evidence" value="ECO:0007669"/>
    <property type="project" value="InterPro"/>
</dbReference>
<evidence type="ECO:0000313" key="1">
    <source>
        <dbReference type="EMBL" id="BBX19266.1"/>
    </source>
</evidence>
<dbReference type="InterPro" id="IPR050627">
    <property type="entry name" value="Nitroreductase/BluB"/>
</dbReference>